<dbReference type="GO" id="GO:0005829">
    <property type="term" value="C:cytosol"/>
    <property type="evidence" value="ECO:0007669"/>
    <property type="project" value="TreeGrafter"/>
</dbReference>
<keyword evidence="3" id="KW-0315">Glutamine amidotransferase</keyword>
<reference evidence="3 5" key="1">
    <citation type="submission" date="2016-10" db="EMBL/GenBank/DDBJ databases">
        <authorList>
            <person name="Cai Z."/>
        </authorList>
    </citation>
    <scope>NUCLEOTIDE SEQUENCE [LARGE SCALE GENOMIC DNA]</scope>
    <source>
        <strain evidence="3 5">DSM 25227</strain>
    </source>
</reference>
<reference evidence="2 4" key="2">
    <citation type="submission" date="2018-03" db="EMBL/GenBank/DDBJ databases">
        <title>Genomic Encyclopedia of Archaeal and Bacterial Type Strains, Phase II (KMG-II): from individual species to whole genera.</title>
        <authorList>
            <person name="Goeker M."/>
        </authorList>
    </citation>
    <scope>NUCLEOTIDE SEQUENCE [LARGE SCALE GENOMIC DNA]</scope>
    <source>
        <strain evidence="2 4">DSM 25227</strain>
    </source>
</reference>
<evidence type="ECO:0000313" key="4">
    <source>
        <dbReference type="Proteomes" id="UP000245839"/>
    </source>
</evidence>
<name>A0A2Y9AQG0_9RHOB</name>
<keyword evidence="4" id="KW-1185">Reference proteome</keyword>
<dbReference type="InterPro" id="IPR044992">
    <property type="entry name" value="ChyE-like"/>
</dbReference>
<dbReference type="InterPro" id="IPR029062">
    <property type="entry name" value="Class_I_gatase-like"/>
</dbReference>
<dbReference type="GO" id="GO:0016740">
    <property type="term" value="F:transferase activity"/>
    <property type="evidence" value="ECO:0007669"/>
    <property type="project" value="UniProtKB-KW"/>
</dbReference>
<dbReference type="SUPFAM" id="SSF52317">
    <property type="entry name" value="Class I glutamine amidotransferase-like"/>
    <property type="match status" value="1"/>
</dbReference>
<keyword evidence="3" id="KW-0808">Transferase</keyword>
<dbReference type="PROSITE" id="PS51273">
    <property type="entry name" value="GATASE_TYPE_1"/>
    <property type="match status" value="1"/>
</dbReference>
<dbReference type="OrthoDB" id="7365442at2"/>
<dbReference type="Pfam" id="PF00117">
    <property type="entry name" value="GATase"/>
    <property type="match status" value="1"/>
</dbReference>
<dbReference type="InterPro" id="IPR017926">
    <property type="entry name" value="GATASE"/>
</dbReference>
<proteinExistence type="predicted"/>
<accession>A0A2Y9AQG0</accession>
<feature type="domain" description="Glutamine amidotransferase" evidence="1">
    <location>
        <begin position="31"/>
        <end position="178"/>
    </location>
</feature>
<protein>
    <submittedName>
        <fullName evidence="3">GMP synthase - Glutamine amidotransferase</fullName>
    </submittedName>
    <submittedName>
        <fullName evidence="2">GMP synthase-like glutamine amidotransferase</fullName>
    </submittedName>
</protein>
<evidence type="ECO:0000313" key="2">
    <source>
        <dbReference type="EMBL" id="PWJ18186.1"/>
    </source>
</evidence>
<dbReference type="Proteomes" id="UP000245839">
    <property type="component" value="Unassembled WGS sequence"/>
</dbReference>
<organism evidence="3 5">
    <name type="scientific">Jannaschia seohaensis</name>
    <dbReference type="NCBI Taxonomy" id="475081"/>
    <lineage>
        <taxon>Bacteria</taxon>
        <taxon>Pseudomonadati</taxon>
        <taxon>Pseudomonadota</taxon>
        <taxon>Alphaproteobacteria</taxon>
        <taxon>Rhodobacterales</taxon>
        <taxon>Roseobacteraceae</taxon>
        <taxon>Jannaschia</taxon>
    </lineage>
</organism>
<sequence>MKIGILMAGHAPDPVRRDKGDFDAMFTRLLGGRGFDFDVYDVENMQFPSGPDAADGWLVSGSRHAAYEDHAFIPPLEQFIRDVIAAGVPLVGICFGHQIIAQALGGRVEKFGGGWALGRRTYRLEDGGEIALSAWHQDQVVALPEGATRLASNGFCENAILAYGDRAFTVQAHPEFSGEIISAYVEARRGTGTYSNDMMDQAARDAPLPLDTGRLGDAIARFFKTRVAYV</sequence>
<dbReference type="PANTHER" id="PTHR42695:SF5">
    <property type="entry name" value="GLUTAMINE AMIDOTRANSFERASE YLR126C-RELATED"/>
    <property type="match status" value="1"/>
</dbReference>
<dbReference type="EMBL" id="QGDJ01000005">
    <property type="protein sequence ID" value="PWJ18186.1"/>
    <property type="molecule type" value="Genomic_DNA"/>
</dbReference>
<dbReference type="RefSeq" id="WP_109564664.1">
    <property type="nucleotide sequence ID" value="NZ_QGDJ01000005.1"/>
</dbReference>
<dbReference type="PANTHER" id="PTHR42695">
    <property type="entry name" value="GLUTAMINE AMIDOTRANSFERASE YLR126C-RELATED"/>
    <property type="match status" value="1"/>
</dbReference>
<dbReference type="Proteomes" id="UP000251571">
    <property type="component" value="Unassembled WGS sequence"/>
</dbReference>
<dbReference type="Gene3D" id="3.40.50.880">
    <property type="match status" value="1"/>
</dbReference>
<evidence type="ECO:0000313" key="3">
    <source>
        <dbReference type="EMBL" id="SSA46711.1"/>
    </source>
</evidence>
<dbReference type="EMBL" id="UETC01000005">
    <property type="protein sequence ID" value="SSA46711.1"/>
    <property type="molecule type" value="Genomic_DNA"/>
</dbReference>
<dbReference type="CDD" id="cd01741">
    <property type="entry name" value="GATase1_1"/>
    <property type="match status" value="1"/>
</dbReference>
<dbReference type="AlphaFoldDB" id="A0A2Y9AQG0"/>
<evidence type="ECO:0000259" key="1">
    <source>
        <dbReference type="Pfam" id="PF00117"/>
    </source>
</evidence>
<gene>
    <name evidence="2" type="ORF">BCF38_105174</name>
    <name evidence="3" type="ORF">SAMN05421539_105174</name>
</gene>
<evidence type="ECO:0000313" key="5">
    <source>
        <dbReference type="Proteomes" id="UP000251571"/>
    </source>
</evidence>